<feature type="domain" description="Tyrosine specific protein phosphatases" evidence="3">
    <location>
        <begin position="142"/>
        <end position="223"/>
    </location>
</feature>
<dbReference type="InterPro" id="IPR000387">
    <property type="entry name" value="Tyr_Pase_dom"/>
</dbReference>
<feature type="region of interest" description="Disordered" evidence="1">
    <location>
        <begin position="249"/>
        <end position="315"/>
    </location>
</feature>
<dbReference type="GO" id="GO:0048666">
    <property type="term" value="P:neuron development"/>
    <property type="evidence" value="ECO:0007669"/>
    <property type="project" value="UniProtKB-ARBA"/>
</dbReference>
<dbReference type="Gene3D" id="3.90.190.10">
    <property type="entry name" value="Protein tyrosine phosphatase superfamily"/>
    <property type="match status" value="1"/>
</dbReference>
<dbReference type="Pfam" id="PF00102">
    <property type="entry name" value="Y_phosphatase"/>
    <property type="match status" value="1"/>
</dbReference>
<proteinExistence type="predicted"/>
<dbReference type="PROSITE" id="PS00383">
    <property type="entry name" value="TYR_PHOSPHATASE_1"/>
    <property type="match status" value="1"/>
</dbReference>
<evidence type="ECO:0000256" key="1">
    <source>
        <dbReference type="SAM" id="MobiDB-lite"/>
    </source>
</evidence>
<dbReference type="SUPFAM" id="SSF52799">
    <property type="entry name" value="(Phosphotyrosine protein) phosphatases II"/>
    <property type="match status" value="1"/>
</dbReference>
<name>A0ABD0YTR7_9HEMI</name>
<dbReference type="InterPro" id="IPR029021">
    <property type="entry name" value="Prot-tyrosine_phosphatase-like"/>
</dbReference>
<evidence type="ECO:0000313" key="4">
    <source>
        <dbReference type="EMBL" id="KAL1124573.1"/>
    </source>
</evidence>
<dbReference type="InterPro" id="IPR003595">
    <property type="entry name" value="Tyr_Pase_cat"/>
</dbReference>
<feature type="domain" description="Tyrosine-protein phosphatase" evidence="2">
    <location>
        <begin position="1"/>
        <end position="232"/>
    </location>
</feature>
<keyword evidence="5" id="KW-1185">Reference proteome</keyword>
<sequence length="315" mass="35497">MKNRFSDILPFDSSRVELPSTKDDYINASFVKNLGHSCPSFIITQAPLPSTYADFWIMVLEKQIELVICLLADSQMSGEIYWAVSKNEDLVIGRVKVSLQSCNIRSYWVERIMSVTDGKVTRVVVHLQFTAWPQRWFPESPGPLLCLVSETLSLWSAQGRCRASVVVHCDSGAGRSGCFVVAAAFVAELQSSNAAARLPDPVVVTAAVARQRKNPLRDRDHLKFVYQCLLYYAQDMLMKRGILASKSTFDEKRTKQKSHTRHPSEDFLLNSLKEPSQFNMEERRASDASSTGSLKPNDSDPLSQIDPLWPIKRYS</sequence>
<dbReference type="InterPro" id="IPR000242">
    <property type="entry name" value="PTP_cat"/>
</dbReference>
<dbReference type="PANTHER" id="PTHR19134">
    <property type="entry name" value="RECEPTOR-TYPE TYROSINE-PROTEIN PHOSPHATASE"/>
    <property type="match status" value="1"/>
</dbReference>
<dbReference type="PROSITE" id="PS50055">
    <property type="entry name" value="TYR_PHOSPHATASE_PTP"/>
    <property type="match status" value="1"/>
</dbReference>
<accession>A0ABD0YTR7</accession>
<dbReference type="PRINTS" id="PR00700">
    <property type="entry name" value="PRTYPHPHTASE"/>
</dbReference>
<dbReference type="SMART" id="SM00194">
    <property type="entry name" value="PTPc"/>
    <property type="match status" value="1"/>
</dbReference>
<evidence type="ECO:0000259" key="3">
    <source>
        <dbReference type="PROSITE" id="PS50056"/>
    </source>
</evidence>
<evidence type="ECO:0008006" key="6">
    <source>
        <dbReference type="Google" id="ProtNLM"/>
    </source>
</evidence>
<organism evidence="4 5">
    <name type="scientific">Ranatra chinensis</name>
    <dbReference type="NCBI Taxonomy" id="642074"/>
    <lineage>
        <taxon>Eukaryota</taxon>
        <taxon>Metazoa</taxon>
        <taxon>Ecdysozoa</taxon>
        <taxon>Arthropoda</taxon>
        <taxon>Hexapoda</taxon>
        <taxon>Insecta</taxon>
        <taxon>Pterygota</taxon>
        <taxon>Neoptera</taxon>
        <taxon>Paraneoptera</taxon>
        <taxon>Hemiptera</taxon>
        <taxon>Heteroptera</taxon>
        <taxon>Panheteroptera</taxon>
        <taxon>Nepomorpha</taxon>
        <taxon>Nepidae</taxon>
        <taxon>Ranatrinae</taxon>
        <taxon>Ranatra</taxon>
    </lineage>
</organism>
<dbReference type="InterPro" id="IPR050348">
    <property type="entry name" value="Protein-Tyr_Phosphatase"/>
</dbReference>
<gene>
    <name evidence="4" type="ORF">AAG570_001197</name>
</gene>
<feature type="compositionally biased region" description="Polar residues" evidence="1">
    <location>
        <begin position="287"/>
        <end position="302"/>
    </location>
</feature>
<dbReference type="PANTHER" id="PTHR19134:SF449">
    <property type="entry name" value="TYROSINE-PROTEIN PHOSPHATASE 1"/>
    <property type="match status" value="1"/>
</dbReference>
<dbReference type="PROSITE" id="PS50056">
    <property type="entry name" value="TYR_PHOSPHATASE_2"/>
    <property type="match status" value="1"/>
</dbReference>
<dbReference type="Proteomes" id="UP001558652">
    <property type="component" value="Unassembled WGS sequence"/>
</dbReference>
<comment type="caution">
    <text evidence="4">The sequence shown here is derived from an EMBL/GenBank/DDBJ whole genome shotgun (WGS) entry which is preliminary data.</text>
</comment>
<dbReference type="SMART" id="SM00404">
    <property type="entry name" value="PTPc_motif"/>
    <property type="match status" value="1"/>
</dbReference>
<reference evidence="4 5" key="1">
    <citation type="submission" date="2024-07" db="EMBL/GenBank/DDBJ databases">
        <title>Chromosome-level genome assembly of the water stick insect Ranatra chinensis (Heteroptera: Nepidae).</title>
        <authorList>
            <person name="Liu X."/>
        </authorList>
    </citation>
    <scope>NUCLEOTIDE SEQUENCE [LARGE SCALE GENOMIC DNA]</scope>
    <source>
        <strain evidence="4">Cailab_2021Rc</strain>
        <tissue evidence="4">Muscle</tissue>
    </source>
</reference>
<evidence type="ECO:0000259" key="2">
    <source>
        <dbReference type="PROSITE" id="PS50055"/>
    </source>
</evidence>
<dbReference type="AlphaFoldDB" id="A0ABD0YTR7"/>
<dbReference type="InterPro" id="IPR016130">
    <property type="entry name" value="Tyr_Pase_AS"/>
</dbReference>
<protein>
    <recommendedName>
        <fullName evidence="6">Protein tyrosine phosphatase</fullName>
    </recommendedName>
</protein>
<evidence type="ECO:0000313" key="5">
    <source>
        <dbReference type="Proteomes" id="UP001558652"/>
    </source>
</evidence>
<dbReference type="EMBL" id="JBFDAA010000010">
    <property type="protein sequence ID" value="KAL1124573.1"/>
    <property type="molecule type" value="Genomic_DNA"/>
</dbReference>